<dbReference type="Pfam" id="PF05498">
    <property type="entry name" value="RALF"/>
    <property type="match status" value="1"/>
</dbReference>
<proteinExistence type="inferred from homology"/>
<feature type="chain" id="PRO_5022848128" evidence="7">
    <location>
        <begin position="30"/>
        <end position="112"/>
    </location>
</feature>
<dbReference type="AlphaFoldDB" id="A0A5B7AML5"/>
<evidence type="ECO:0000313" key="8">
    <source>
        <dbReference type="EMBL" id="MPA56721.1"/>
    </source>
</evidence>
<evidence type="ECO:0000256" key="4">
    <source>
        <dbReference type="ARBA" id="ARBA00022702"/>
    </source>
</evidence>
<dbReference type="GO" id="GO:0005576">
    <property type="term" value="C:extracellular region"/>
    <property type="evidence" value="ECO:0007669"/>
    <property type="project" value="UniProtKB-SubCell"/>
</dbReference>
<comment type="subcellular location">
    <subcellularLocation>
        <location evidence="1">Secreted</location>
    </subcellularLocation>
</comment>
<accession>A0A5B7AML5</accession>
<dbReference type="GO" id="GO:0005179">
    <property type="term" value="F:hormone activity"/>
    <property type="evidence" value="ECO:0007669"/>
    <property type="project" value="UniProtKB-KW"/>
</dbReference>
<evidence type="ECO:0000256" key="6">
    <source>
        <dbReference type="ARBA" id="ARBA00023157"/>
    </source>
</evidence>
<protein>
    <submittedName>
        <fullName evidence="8">Putative RALF-LIKE 27 family protein</fullName>
    </submittedName>
</protein>
<gene>
    <name evidence="8" type="ORF">Din_026162</name>
</gene>
<evidence type="ECO:0000256" key="3">
    <source>
        <dbReference type="ARBA" id="ARBA00022525"/>
    </source>
</evidence>
<evidence type="ECO:0000256" key="2">
    <source>
        <dbReference type="ARBA" id="ARBA00009178"/>
    </source>
</evidence>
<dbReference type="PANTHER" id="PTHR39112:SF1">
    <property type="entry name" value="PROTEIN RALF-LIKE 27"/>
    <property type="match status" value="1"/>
</dbReference>
<reference evidence="8" key="1">
    <citation type="submission" date="2019-08" db="EMBL/GenBank/DDBJ databases">
        <title>Reference gene set and small RNA set construction with multiple tissues from Davidia involucrata Baill.</title>
        <authorList>
            <person name="Yang H."/>
            <person name="Zhou C."/>
            <person name="Li G."/>
            <person name="Wang J."/>
            <person name="Gao P."/>
            <person name="Wang M."/>
            <person name="Wang R."/>
            <person name="Zhao Y."/>
        </authorList>
    </citation>
    <scope>NUCLEOTIDE SEQUENCE</scope>
    <source>
        <tissue evidence="8">Mixed with DoveR01_LX</tissue>
    </source>
</reference>
<dbReference type="EMBL" id="GHES01026162">
    <property type="protein sequence ID" value="MPA56721.1"/>
    <property type="molecule type" value="Transcribed_RNA"/>
</dbReference>
<feature type="signal peptide" evidence="7">
    <location>
        <begin position="1"/>
        <end position="29"/>
    </location>
</feature>
<keyword evidence="3" id="KW-0964">Secreted</keyword>
<dbReference type="PANTHER" id="PTHR39112">
    <property type="entry name" value="PROTEIN RALF-LIKE 27-RELATED"/>
    <property type="match status" value="1"/>
</dbReference>
<dbReference type="InterPro" id="IPR039252">
    <property type="entry name" value="RALFL27"/>
</dbReference>
<evidence type="ECO:0000256" key="7">
    <source>
        <dbReference type="SAM" id="SignalP"/>
    </source>
</evidence>
<name>A0A5B7AML5_DAVIN</name>
<evidence type="ECO:0000256" key="5">
    <source>
        <dbReference type="ARBA" id="ARBA00022729"/>
    </source>
</evidence>
<organism evidence="8">
    <name type="scientific">Davidia involucrata</name>
    <name type="common">Dove tree</name>
    <dbReference type="NCBI Taxonomy" id="16924"/>
    <lineage>
        <taxon>Eukaryota</taxon>
        <taxon>Viridiplantae</taxon>
        <taxon>Streptophyta</taxon>
        <taxon>Embryophyta</taxon>
        <taxon>Tracheophyta</taxon>
        <taxon>Spermatophyta</taxon>
        <taxon>Magnoliopsida</taxon>
        <taxon>eudicotyledons</taxon>
        <taxon>Gunneridae</taxon>
        <taxon>Pentapetalae</taxon>
        <taxon>asterids</taxon>
        <taxon>Cornales</taxon>
        <taxon>Nyssaceae</taxon>
        <taxon>Davidia</taxon>
    </lineage>
</organism>
<evidence type="ECO:0000256" key="1">
    <source>
        <dbReference type="ARBA" id="ARBA00004613"/>
    </source>
</evidence>
<sequence>MGMELKRSPILCFYFTVLVIFLVTDLCTAASIESSMSNNKCNGTVAECITEEEEFLMESEVSRRLLAGQPKKLSYKALEKPPVCNPMIYGDCIKSVNGDNRPCTLYNRCKRG</sequence>
<dbReference type="InterPro" id="IPR008801">
    <property type="entry name" value="RALF"/>
</dbReference>
<keyword evidence="4" id="KW-0372">Hormone</keyword>
<keyword evidence="5 7" id="KW-0732">Signal</keyword>
<comment type="similarity">
    <text evidence="2">Belongs to the plant rapid alkalinization factor (RALF) family.</text>
</comment>
<keyword evidence="6" id="KW-1015">Disulfide bond</keyword>